<dbReference type="RefSeq" id="WP_099786910.1">
    <property type="nucleotide sequence ID" value="NZ_JBHLYV010000100.1"/>
</dbReference>
<evidence type="ECO:0000313" key="2">
    <source>
        <dbReference type="Proteomes" id="UP000230390"/>
    </source>
</evidence>
<dbReference type="OrthoDB" id="8773261at2"/>
<proteinExistence type="predicted"/>
<organism evidence="1 2">
    <name type="scientific">Massilia eurypsychrophila</name>
    <dbReference type="NCBI Taxonomy" id="1485217"/>
    <lineage>
        <taxon>Bacteria</taxon>
        <taxon>Pseudomonadati</taxon>
        <taxon>Pseudomonadota</taxon>
        <taxon>Betaproteobacteria</taxon>
        <taxon>Burkholderiales</taxon>
        <taxon>Oxalobacteraceae</taxon>
        <taxon>Telluria group</taxon>
        <taxon>Massilia</taxon>
    </lineage>
</organism>
<dbReference type="Proteomes" id="UP000230390">
    <property type="component" value="Unassembled WGS sequence"/>
</dbReference>
<evidence type="ECO:0000313" key="1">
    <source>
        <dbReference type="EMBL" id="PIL47110.1"/>
    </source>
</evidence>
<dbReference type="AlphaFoldDB" id="A0A2G8TM34"/>
<keyword evidence="2" id="KW-1185">Reference proteome</keyword>
<protein>
    <submittedName>
        <fullName evidence="1">Uncharacterized protein</fullName>
    </submittedName>
</protein>
<name>A0A2G8TM34_9BURK</name>
<dbReference type="EMBL" id="PDOC01000001">
    <property type="protein sequence ID" value="PIL47110.1"/>
    <property type="molecule type" value="Genomic_DNA"/>
</dbReference>
<reference evidence="1 2" key="1">
    <citation type="submission" date="2017-10" db="EMBL/GenBank/DDBJ databases">
        <title>Massilia psychrophilum sp. nov., a novel purple-pigmented bacterium isolated from Tianshan glacier, Xinjiang Municipality, China.</title>
        <authorList>
            <person name="Wang H."/>
        </authorList>
    </citation>
    <scope>NUCLEOTIDE SEQUENCE [LARGE SCALE GENOMIC DNA]</scope>
    <source>
        <strain evidence="1 2">JCM 30074</strain>
    </source>
</reference>
<sequence>MHDYKRPPTLHRYGQRAELELALREGQFRLVPANPFMTLSFSTVWDKSLFDLLGQADSCLVIHNTDAFGEMLHRAVQKVLPTWAGIDGEVEYGVRAALGAAFTKSSAEAHEHEWLFAWRPMTPQSRMNPLTIKIGSIESFAELRERDSYQA</sequence>
<accession>A0A2G8TM34</accession>
<comment type="caution">
    <text evidence="1">The sequence shown here is derived from an EMBL/GenBank/DDBJ whole genome shotgun (WGS) entry which is preliminary data.</text>
</comment>
<gene>
    <name evidence="1" type="ORF">CR105_02005</name>
</gene>